<dbReference type="InParanoid" id="A0A0C3FJ25"/>
<dbReference type="Proteomes" id="UP000054166">
    <property type="component" value="Unassembled WGS sequence"/>
</dbReference>
<dbReference type="InterPro" id="IPR009057">
    <property type="entry name" value="Homeodomain-like_sf"/>
</dbReference>
<dbReference type="EMBL" id="KN832987">
    <property type="protein sequence ID" value="KIM84420.1"/>
    <property type="molecule type" value="Genomic_DNA"/>
</dbReference>
<dbReference type="HOGENOM" id="CLU_056788_8_3_1"/>
<dbReference type="SUPFAM" id="SSF46689">
    <property type="entry name" value="Homeodomain-like"/>
    <property type="match status" value="1"/>
</dbReference>
<protein>
    <recommendedName>
        <fullName evidence="3">Paired domain-containing protein</fullName>
    </recommendedName>
</protein>
<evidence type="ECO:0000313" key="1">
    <source>
        <dbReference type="EMBL" id="KIM84420.1"/>
    </source>
</evidence>
<organism evidence="1 2">
    <name type="scientific">Piloderma croceum (strain F 1598)</name>
    <dbReference type="NCBI Taxonomy" id="765440"/>
    <lineage>
        <taxon>Eukaryota</taxon>
        <taxon>Fungi</taxon>
        <taxon>Dikarya</taxon>
        <taxon>Basidiomycota</taxon>
        <taxon>Agaricomycotina</taxon>
        <taxon>Agaricomycetes</taxon>
        <taxon>Agaricomycetidae</taxon>
        <taxon>Atheliales</taxon>
        <taxon>Atheliaceae</taxon>
        <taxon>Piloderma</taxon>
    </lineage>
</organism>
<accession>A0A0C3FJ25</accession>
<reference evidence="2" key="2">
    <citation type="submission" date="2015-01" db="EMBL/GenBank/DDBJ databases">
        <title>Evolutionary Origins and Diversification of the Mycorrhizal Mutualists.</title>
        <authorList>
            <consortium name="DOE Joint Genome Institute"/>
            <consortium name="Mycorrhizal Genomics Consortium"/>
            <person name="Kohler A."/>
            <person name="Kuo A."/>
            <person name="Nagy L.G."/>
            <person name="Floudas D."/>
            <person name="Copeland A."/>
            <person name="Barry K.W."/>
            <person name="Cichocki N."/>
            <person name="Veneault-Fourrey C."/>
            <person name="LaButti K."/>
            <person name="Lindquist E.A."/>
            <person name="Lipzen A."/>
            <person name="Lundell T."/>
            <person name="Morin E."/>
            <person name="Murat C."/>
            <person name="Riley R."/>
            <person name="Ohm R."/>
            <person name="Sun H."/>
            <person name="Tunlid A."/>
            <person name="Henrissat B."/>
            <person name="Grigoriev I.V."/>
            <person name="Hibbett D.S."/>
            <person name="Martin F."/>
        </authorList>
    </citation>
    <scope>NUCLEOTIDE SEQUENCE [LARGE SCALE GENOMIC DNA]</scope>
    <source>
        <strain evidence="2">F 1598</strain>
    </source>
</reference>
<gene>
    <name evidence="1" type="ORF">PILCRDRAFT_26305</name>
</gene>
<feature type="non-terminal residue" evidence="1">
    <location>
        <position position="99"/>
    </location>
</feature>
<name>A0A0C3FJ25_PILCF</name>
<reference evidence="1 2" key="1">
    <citation type="submission" date="2014-04" db="EMBL/GenBank/DDBJ databases">
        <authorList>
            <consortium name="DOE Joint Genome Institute"/>
            <person name="Kuo A."/>
            <person name="Tarkka M."/>
            <person name="Buscot F."/>
            <person name="Kohler A."/>
            <person name="Nagy L.G."/>
            <person name="Floudas D."/>
            <person name="Copeland A."/>
            <person name="Barry K.W."/>
            <person name="Cichocki N."/>
            <person name="Veneault-Fourrey C."/>
            <person name="LaButti K."/>
            <person name="Lindquist E.A."/>
            <person name="Lipzen A."/>
            <person name="Lundell T."/>
            <person name="Morin E."/>
            <person name="Murat C."/>
            <person name="Sun H."/>
            <person name="Tunlid A."/>
            <person name="Henrissat B."/>
            <person name="Grigoriev I.V."/>
            <person name="Hibbett D.S."/>
            <person name="Martin F."/>
            <person name="Nordberg H.P."/>
            <person name="Cantor M.N."/>
            <person name="Hua S.X."/>
        </authorList>
    </citation>
    <scope>NUCLEOTIDE SEQUENCE [LARGE SCALE GENOMIC DNA]</scope>
    <source>
        <strain evidence="1 2">F 1598</strain>
    </source>
</reference>
<evidence type="ECO:0008006" key="3">
    <source>
        <dbReference type="Google" id="ProtNLM"/>
    </source>
</evidence>
<proteinExistence type="predicted"/>
<dbReference type="OrthoDB" id="3022198at2759"/>
<evidence type="ECO:0000313" key="2">
    <source>
        <dbReference type="Proteomes" id="UP000054166"/>
    </source>
</evidence>
<dbReference type="AlphaFoldDB" id="A0A0C3FJ25"/>
<sequence>MAPPISLELWQCIIAWRHELNMPIADIVHLLKRSKRAVQNVLATYRDYGQPINLFTRPRGRKHILERDDLNYLEGIITAEPALYLDEIQDKLREIRDVE</sequence>
<keyword evidence="2" id="KW-1185">Reference proteome</keyword>